<dbReference type="InterPro" id="IPR036397">
    <property type="entry name" value="RNaseH_sf"/>
</dbReference>
<reference evidence="2" key="1">
    <citation type="journal article" date="2014" name="Front. Microbiol.">
        <title>High frequency of phylogenetically diverse reductive dehalogenase-homologous genes in deep subseafloor sedimentary metagenomes.</title>
        <authorList>
            <person name="Kawai M."/>
            <person name="Futagami T."/>
            <person name="Toyoda A."/>
            <person name="Takaki Y."/>
            <person name="Nishi S."/>
            <person name="Hori S."/>
            <person name="Arai W."/>
            <person name="Tsubouchi T."/>
            <person name="Morono Y."/>
            <person name="Uchiyama I."/>
            <person name="Ito T."/>
            <person name="Fujiyama A."/>
            <person name="Inagaki F."/>
            <person name="Takami H."/>
        </authorList>
    </citation>
    <scope>NUCLEOTIDE SEQUENCE</scope>
    <source>
        <strain evidence="2">Expedition CK06-06</strain>
    </source>
</reference>
<dbReference type="GO" id="GO:0015074">
    <property type="term" value="P:DNA integration"/>
    <property type="evidence" value="ECO:0007669"/>
    <property type="project" value="InterPro"/>
</dbReference>
<feature type="non-terminal residue" evidence="2">
    <location>
        <position position="1"/>
    </location>
</feature>
<evidence type="ECO:0000259" key="1">
    <source>
        <dbReference type="PROSITE" id="PS50994"/>
    </source>
</evidence>
<sequence>YSRFLLSVKLFKSITTDIVTQELNNCIETYSKPNSILSDNGSQFREQFTEWCTEPKRGIDAIHAPPYYPQCKGKVERCIRTFNEEYIRLDKVFEVPQTLLEEYRDWYNKERYNMGINDCPANIYLT</sequence>
<evidence type="ECO:0000313" key="2">
    <source>
        <dbReference type="EMBL" id="GAH69434.1"/>
    </source>
</evidence>
<dbReference type="PROSITE" id="PS50994">
    <property type="entry name" value="INTEGRASE"/>
    <property type="match status" value="1"/>
</dbReference>
<dbReference type="InterPro" id="IPR001584">
    <property type="entry name" value="Integrase_cat-core"/>
</dbReference>
<dbReference type="GO" id="GO:0003676">
    <property type="term" value="F:nucleic acid binding"/>
    <property type="evidence" value="ECO:0007669"/>
    <property type="project" value="InterPro"/>
</dbReference>
<dbReference type="SUPFAM" id="SSF53098">
    <property type="entry name" value="Ribonuclease H-like"/>
    <property type="match status" value="1"/>
</dbReference>
<dbReference type="AlphaFoldDB" id="X1ITJ8"/>
<comment type="caution">
    <text evidence="2">The sequence shown here is derived from an EMBL/GenBank/DDBJ whole genome shotgun (WGS) entry which is preliminary data.</text>
</comment>
<feature type="domain" description="Integrase catalytic" evidence="1">
    <location>
        <begin position="1"/>
        <end position="126"/>
    </location>
</feature>
<gene>
    <name evidence="2" type="ORF">S03H2_54780</name>
</gene>
<name>X1ITJ8_9ZZZZ</name>
<dbReference type="InterPro" id="IPR012337">
    <property type="entry name" value="RNaseH-like_sf"/>
</dbReference>
<proteinExistence type="predicted"/>
<dbReference type="Gene3D" id="3.30.420.10">
    <property type="entry name" value="Ribonuclease H-like superfamily/Ribonuclease H"/>
    <property type="match status" value="1"/>
</dbReference>
<dbReference type="EMBL" id="BARU01034946">
    <property type="protein sequence ID" value="GAH69434.1"/>
    <property type="molecule type" value="Genomic_DNA"/>
</dbReference>
<dbReference type="Pfam" id="PF00665">
    <property type="entry name" value="rve"/>
    <property type="match status" value="1"/>
</dbReference>
<organism evidence="2">
    <name type="scientific">marine sediment metagenome</name>
    <dbReference type="NCBI Taxonomy" id="412755"/>
    <lineage>
        <taxon>unclassified sequences</taxon>
        <taxon>metagenomes</taxon>
        <taxon>ecological metagenomes</taxon>
    </lineage>
</organism>
<accession>X1ITJ8</accession>
<protein>
    <recommendedName>
        <fullName evidence="1">Integrase catalytic domain-containing protein</fullName>
    </recommendedName>
</protein>